<comment type="similarity">
    <text evidence="1 6">Belongs to the DNA photolyase class-1 family.</text>
</comment>
<name>A0ABW8Q0U7_9GAMM</name>
<organism evidence="8 9">
    <name type="scientific">Marinospirillum alkalitolerans</name>
    <dbReference type="NCBI Taxonomy" id="3123374"/>
    <lineage>
        <taxon>Bacteria</taxon>
        <taxon>Pseudomonadati</taxon>
        <taxon>Pseudomonadota</taxon>
        <taxon>Gammaproteobacteria</taxon>
        <taxon>Oceanospirillales</taxon>
        <taxon>Oceanospirillaceae</taxon>
        <taxon>Marinospirillum</taxon>
    </lineage>
</organism>
<evidence type="ECO:0000256" key="2">
    <source>
        <dbReference type="ARBA" id="ARBA00017881"/>
    </source>
</evidence>
<dbReference type="InterPro" id="IPR036134">
    <property type="entry name" value="Crypto/Photolyase_FAD-like_sf"/>
</dbReference>
<gene>
    <name evidence="8" type="ORF">V6U78_11970</name>
</gene>
<dbReference type="InterPro" id="IPR036155">
    <property type="entry name" value="Crypto/Photolyase_N_sf"/>
</dbReference>
<dbReference type="SUPFAM" id="SSF48173">
    <property type="entry name" value="Cryptochrome/photolyase FAD-binding domain"/>
    <property type="match status" value="1"/>
</dbReference>
<comment type="caution">
    <text evidence="8">The sequence shown here is derived from an EMBL/GenBank/DDBJ whole genome shotgun (WGS) entry which is preliminary data.</text>
</comment>
<evidence type="ECO:0000313" key="9">
    <source>
        <dbReference type="Proteomes" id="UP001621714"/>
    </source>
</evidence>
<dbReference type="InterPro" id="IPR006050">
    <property type="entry name" value="DNA_photolyase_N"/>
</dbReference>
<evidence type="ECO:0000256" key="5">
    <source>
        <dbReference type="ARBA" id="ARBA00022991"/>
    </source>
</evidence>
<evidence type="ECO:0000259" key="7">
    <source>
        <dbReference type="PROSITE" id="PS51645"/>
    </source>
</evidence>
<dbReference type="PRINTS" id="PR00147">
    <property type="entry name" value="DNAPHOTLYASE"/>
</dbReference>
<keyword evidence="5 6" id="KW-0157">Chromophore</keyword>
<dbReference type="InterPro" id="IPR014729">
    <property type="entry name" value="Rossmann-like_a/b/a_fold"/>
</dbReference>
<evidence type="ECO:0000256" key="1">
    <source>
        <dbReference type="ARBA" id="ARBA00005862"/>
    </source>
</evidence>
<dbReference type="Gene3D" id="1.25.40.80">
    <property type="match status" value="1"/>
</dbReference>
<dbReference type="PANTHER" id="PTHR11455:SF22">
    <property type="entry name" value="CRYPTOCHROME DASH"/>
    <property type="match status" value="1"/>
</dbReference>
<dbReference type="Proteomes" id="UP001621714">
    <property type="component" value="Unassembled WGS sequence"/>
</dbReference>
<dbReference type="PANTHER" id="PTHR11455">
    <property type="entry name" value="CRYPTOCHROME"/>
    <property type="match status" value="1"/>
</dbReference>
<evidence type="ECO:0000313" key="8">
    <source>
        <dbReference type="EMBL" id="MFK7161754.1"/>
    </source>
</evidence>
<dbReference type="Pfam" id="PF00875">
    <property type="entry name" value="DNA_photolyase"/>
    <property type="match status" value="1"/>
</dbReference>
<dbReference type="RefSeq" id="WP_405341196.1">
    <property type="nucleotide sequence ID" value="NZ_JBANFI010000009.1"/>
</dbReference>
<feature type="domain" description="Photolyase/cryptochrome alpha/beta" evidence="7">
    <location>
        <begin position="3"/>
        <end position="134"/>
    </location>
</feature>
<dbReference type="PROSITE" id="PS51645">
    <property type="entry name" value="PHR_CRY_ALPHA_BETA"/>
    <property type="match status" value="1"/>
</dbReference>
<keyword evidence="9" id="KW-1185">Reference proteome</keyword>
<evidence type="ECO:0000256" key="6">
    <source>
        <dbReference type="RuleBase" id="RU367151"/>
    </source>
</evidence>
<dbReference type="Pfam" id="PF03441">
    <property type="entry name" value="FAD_binding_7"/>
    <property type="match status" value="1"/>
</dbReference>
<accession>A0ABW8Q0U7</accession>
<proteinExistence type="inferred from homology"/>
<dbReference type="EMBL" id="JBANFI010000009">
    <property type="protein sequence ID" value="MFK7161754.1"/>
    <property type="molecule type" value="Genomic_DNA"/>
</dbReference>
<sequence length="461" mass="52606">MAKTGLLLLTQDMRLSDHVLLQQAAAQCDRLLLVYLLDPAWLHASAQTQRRLGAHRQAWLAAHLRAFQARLPPQQQLYLLSAPWRTSLRPLLEACSVSSVWMSEPVADEESRAWHAWQQAHPEVRFYSQAVQRLWSLQALPFDLADLPPTFTQFRRCVEALPVSPPVPAVASLPEAPHLHSEQLSALRLTPIDTRFQLPASEEVQWPDFLRHGRAESKLVDTWAGEQGAQAWMAAYFASGAAQQYKQTRNALDGVYTSTHFSPWLALGSLSPRQILQALRCYEAEQGANESTYWIYFELLWREYFQLYALRHGAALFHFGGIQGRAPLTSFYPQRFKAWCEGETPWPLVNACMQQLKQIGWMSNRGRQLVASCLVNELQIDWRYGAAWFEQQLIDYDPASNWGNWQYLAGVGADPRGLRRFDLAKQAATYDPQGQFTQRWAAEHKVTPLYSVDAADWPYAP</sequence>
<dbReference type="NCBIfam" id="TIGR02765">
    <property type="entry name" value="crypto_DASH"/>
    <property type="match status" value="1"/>
</dbReference>
<dbReference type="InterPro" id="IPR005101">
    <property type="entry name" value="Cryptochr/Photolyase_FAD-bd"/>
</dbReference>
<dbReference type="InterPro" id="IPR014133">
    <property type="entry name" value="Cry_DASH"/>
</dbReference>
<protein>
    <recommendedName>
        <fullName evidence="2 6">Cryptochrome DASH</fullName>
    </recommendedName>
</protein>
<comment type="function">
    <text evidence="6">May have a photoreceptor function.</text>
</comment>
<comment type="cofactor">
    <cofactor evidence="6">
        <name>(6R)-5,10-methylene-5,6,7,8-tetrahydrofolate</name>
        <dbReference type="ChEBI" id="CHEBI:15636"/>
    </cofactor>
    <text evidence="6">Binds 1 5,10-methenyltetrahydrofolate (MTHF) per subunit.</text>
</comment>
<dbReference type="Gene3D" id="1.10.579.10">
    <property type="entry name" value="DNA Cyclobutane Dipyrimidine Photolyase, subunit A, domain 3"/>
    <property type="match status" value="1"/>
</dbReference>
<dbReference type="SUPFAM" id="SSF52425">
    <property type="entry name" value="Cryptochrome/photolyase, N-terminal domain"/>
    <property type="match status" value="1"/>
</dbReference>
<evidence type="ECO:0000256" key="3">
    <source>
        <dbReference type="ARBA" id="ARBA00022630"/>
    </source>
</evidence>
<keyword evidence="3 6" id="KW-0285">Flavoprotein</keyword>
<dbReference type="InterPro" id="IPR002081">
    <property type="entry name" value="Cryptochrome/DNA_photolyase_1"/>
</dbReference>
<reference evidence="8 9" key="1">
    <citation type="submission" date="2024-02" db="EMBL/GenBank/DDBJ databases">
        <title>Marinospirillum sp. MEB 164 isolated from Lonar lake sediment.</title>
        <authorList>
            <person name="Joshi A."/>
            <person name="Thite S."/>
        </authorList>
    </citation>
    <scope>NUCLEOTIDE SEQUENCE [LARGE SCALE GENOMIC DNA]</scope>
    <source>
        <strain evidence="8 9">MEB164</strain>
    </source>
</reference>
<evidence type="ECO:0000256" key="4">
    <source>
        <dbReference type="ARBA" id="ARBA00022827"/>
    </source>
</evidence>
<keyword evidence="4 6" id="KW-0274">FAD</keyword>
<dbReference type="Gene3D" id="3.40.50.620">
    <property type="entry name" value="HUPs"/>
    <property type="match status" value="1"/>
</dbReference>
<comment type="cofactor">
    <cofactor evidence="6">
        <name>FAD</name>
        <dbReference type="ChEBI" id="CHEBI:57692"/>
    </cofactor>
    <text evidence="6">Binds 1 FAD per subunit.</text>
</comment>